<dbReference type="InterPro" id="IPR000485">
    <property type="entry name" value="AsnC-type_HTH_dom"/>
</dbReference>
<dbReference type="RefSeq" id="WP_082376676.1">
    <property type="nucleotide sequence ID" value="NZ_JXMU01000016.1"/>
</dbReference>
<feature type="domain" description="HTH gntR-type" evidence="4">
    <location>
        <begin position="14"/>
        <end position="81"/>
    </location>
</feature>
<dbReference type="SUPFAM" id="SSF46785">
    <property type="entry name" value="Winged helix' DNA-binding domain"/>
    <property type="match status" value="1"/>
</dbReference>
<dbReference type="STRING" id="1514904.SU32_11605"/>
<accession>A0A0N0E770</accession>
<name>A0A0N0E770_9HYPH</name>
<dbReference type="PANTHER" id="PTHR43537:SF24">
    <property type="entry name" value="GLUCONATE OPERON TRANSCRIPTIONAL REPRESSOR"/>
    <property type="match status" value="1"/>
</dbReference>
<dbReference type="PRINTS" id="PR00033">
    <property type="entry name" value="HTHASNC"/>
</dbReference>
<evidence type="ECO:0000313" key="6">
    <source>
        <dbReference type="Proteomes" id="UP000038011"/>
    </source>
</evidence>
<gene>
    <name evidence="5" type="ORF">SU32_11605</name>
</gene>
<protein>
    <recommendedName>
        <fullName evidence="4">HTH gntR-type domain-containing protein</fullName>
    </recommendedName>
</protein>
<keyword evidence="6" id="KW-1185">Reference proteome</keyword>
<dbReference type="EMBL" id="JXMU01000016">
    <property type="protein sequence ID" value="KPB00845.1"/>
    <property type="molecule type" value="Genomic_DNA"/>
</dbReference>
<dbReference type="PROSITE" id="PS50949">
    <property type="entry name" value="HTH_GNTR"/>
    <property type="match status" value="1"/>
</dbReference>
<dbReference type="InterPro" id="IPR008920">
    <property type="entry name" value="TF_FadR/GntR_C"/>
</dbReference>
<keyword evidence="2" id="KW-0238">DNA-binding</keyword>
<dbReference type="SMART" id="SM00345">
    <property type="entry name" value="HTH_GNTR"/>
    <property type="match status" value="1"/>
</dbReference>
<reference evidence="5 6" key="1">
    <citation type="submission" date="2015-01" db="EMBL/GenBank/DDBJ databases">
        <title>Ahrensia donghaiensis sp. nov., a novel dimethylsulphoniopropionate-cleavage bacterium isolated from seawater and emended descriptions of the genus Ahrensia and Ahrensia kielensis.</title>
        <authorList>
            <person name="Liu J."/>
        </authorList>
    </citation>
    <scope>NUCLEOTIDE SEQUENCE [LARGE SCALE GENOMIC DNA]</scope>
    <source>
        <strain evidence="5 6">LZD062</strain>
    </source>
</reference>
<organism evidence="5 6">
    <name type="scientific">Ahrensia marina</name>
    <dbReference type="NCBI Taxonomy" id="1514904"/>
    <lineage>
        <taxon>Bacteria</taxon>
        <taxon>Pseudomonadati</taxon>
        <taxon>Pseudomonadota</taxon>
        <taxon>Alphaproteobacteria</taxon>
        <taxon>Hyphomicrobiales</taxon>
        <taxon>Ahrensiaceae</taxon>
        <taxon>Ahrensia</taxon>
    </lineage>
</organism>
<dbReference type="Gene3D" id="1.10.10.10">
    <property type="entry name" value="Winged helix-like DNA-binding domain superfamily/Winged helix DNA-binding domain"/>
    <property type="match status" value="1"/>
</dbReference>
<evidence type="ECO:0000313" key="5">
    <source>
        <dbReference type="EMBL" id="KPB00845.1"/>
    </source>
</evidence>
<evidence type="ECO:0000256" key="1">
    <source>
        <dbReference type="ARBA" id="ARBA00023015"/>
    </source>
</evidence>
<dbReference type="PATRIC" id="fig|1514904.3.peg.1164"/>
<dbReference type="AlphaFoldDB" id="A0A0N0E770"/>
<evidence type="ECO:0000259" key="4">
    <source>
        <dbReference type="PROSITE" id="PS50949"/>
    </source>
</evidence>
<dbReference type="InterPro" id="IPR000524">
    <property type="entry name" value="Tscrpt_reg_HTH_GntR"/>
</dbReference>
<dbReference type="Gene3D" id="1.20.120.530">
    <property type="entry name" value="GntR ligand-binding domain-like"/>
    <property type="match status" value="1"/>
</dbReference>
<dbReference type="InterPro" id="IPR036388">
    <property type="entry name" value="WH-like_DNA-bd_sf"/>
</dbReference>
<dbReference type="GO" id="GO:0043565">
    <property type="term" value="F:sequence-specific DNA binding"/>
    <property type="evidence" value="ECO:0007669"/>
    <property type="project" value="InterPro"/>
</dbReference>
<dbReference type="PANTHER" id="PTHR43537">
    <property type="entry name" value="TRANSCRIPTIONAL REGULATOR, GNTR FAMILY"/>
    <property type="match status" value="1"/>
</dbReference>
<evidence type="ECO:0000256" key="3">
    <source>
        <dbReference type="ARBA" id="ARBA00023163"/>
    </source>
</evidence>
<dbReference type="PRINTS" id="PR00035">
    <property type="entry name" value="HTHGNTR"/>
</dbReference>
<dbReference type="Pfam" id="PF00392">
    <property type="entry name" value="GntR"/>
    <property type="match status" value="1"/>
</dbReference>
<evidence type="ECO:0000256" key="2">
    <source>
        <dbReference type="ARBA" id="ARBA00023125"/>
    </source>
</evidence>
<dbReference type="InterPro" id="IPR011711">
    <property type="entry name" value="GntR_C"/>
</dbReference>
<dbReference type="GO" id="GO:0003700">
    <property type="term" value="F:DNA-binding transcription factor activity"/>
    <property type="evidence" value="ECO:0007669"/>
    <property type="project" value="InterPro"/>
</dbReference>
<keyword evidence="3" id="KW-0804">Transcription</keyword>
<sequence length="225" mass="26144">MADTLLSLIPVVDETRRGQIVRKLRQLIVGGHVKPGERLTESELAAKLGVSRAPLREAVRELVEFGLLESIPYKGLFVRRVTRTDLDELYSLRTMLEKFAFQQCWDKRNPDNLADLHNRHEALIAESERGQDRERAIILELDLHSWCYEVSGHKLLQKSWEQMKPNLQFYFTLHQKAHNRPGPFREAHQEYVKQASGDNLDAMLSHLEDHMRQGLEVTMKDIPLE</sequence>
<comment type="caution">
    <text evidence="5">The sequence shown here is derived from an EMBL/GenBank/DDBJ whole genome shotgun (WGS) entry which is preliminary data.</text>
</comment>
<dbReference type="OrthoDB" id="8638122at2"/>
<dbReference type="CDD" id="cd07377">
    <property type="entry name" value="WHTH_GntR"/>
    <property type="match status" value="1"/>
</dbReference>
<dbReference type="InterPro" id="IPR036390">
    <property type="entry name" value="WH_DNA-bd_sf"/>
</dbReference>
<proteinExistence type="predicted"/>
<keyword evidence="1" id="KW-0805">Transcription regulation</keyword>
<dbReference type="Pfam" id="PF07729">
    <property type="entry name" value="FCD"/>
    <property type="match status" value="1"/>
</dbReference>
<dbReference type="Proteomes" id="UP000038011">
    <property type="component" value="Unassembled WGS sequence"/>
</dbReference>
<dbReference type="SUPFAM" id="SSF48008">
    <property type="entry name" value="GntR ligand-binding domain-like"/>
    <property type="match status" value="1"/>
</dbReference>